<evidence type="ECO:0008006" key="3">
    <source>
        <dbReference type="Google" id="ProtNLM"/>
    </source>
</evidence>
<gene>
    <name evidence="1" type="ORF">DFH08DRAFT_712121</name>
</gene>
<name>A0AAD7EH38_9AGAR</name>
<evidence type="ECO:0000313" key="2">
    <source>
        <dbReference type="Proteomes" id="UP001218218"/>
    </source>
</evidence>
<keyword evidence="2" id="KW-1185">Reference proteome</keyword>
<reference evidence="1" key="1">
    <citation type="submission" date="2023-03" db="EMBL/GenBank/DDBJ databases">
        <title>Massive genome expansion in bonnet fungi (Mycena s.s.) driven by repeated elements and novel gene families across ecological guilds.</title>
        <authorList>
            <consortium name="Lawrence Berkeley National Laboratory"/>
            <person name="Harder C.B."/>
            <person name="Miyauchi S."/>
            <person name="Viragh M."/>
            <person name="Kuo A."/>
            <person name="Thoen E."/>
            <person name="Andreopoulos B."/>
            <person name="Lu D."/>
            <person name="Skrede I."/>
            <person name="Drula E."/>
            <person name="Henrissat B."/>
            <person name="Morin E."/>
            <person name="Kohler A."/>
            <person name="Barry K."/>
            <person name="LaButti K."/>
            <person name="Morin E."/>
            <person name="Salamov A."/>
            <person name="Lipzen A."/>
            <person name="Mereny Z."/>
            <person name="Hegedus B."/>
            <person name="Baldrian P."/>
            <person name="Stursova M."/>
            <person name="Weitz H."/>
            <person name="Taylor A."/>
            <person name="Grigoriev I.V."/>
            <person name="Nagy L.G."/>
            <person name="Martin F."/>
            <person name="Kauserud H."/>
        </authorList>
    </citation>
    <scope>NUCLEOTIDE SEQUENCE</scope>
    <source>
        <strain evidence="1">CBHHK002</strain>
    </source>
</reference>
<protein>
    <recommendedName>
        <fullName evidence="3">Protein kinase domain-containing protein</fullName>
    </recommendedName>
</protein>
<proteinExistence type="predicted"/>
<feature type="non-terminal residue" evidence="1">
    <location>
        <position position="256"/>
    </location>
</feature>
<sequence length="256" mass="29345">VVMPYGRRFNHPAFQRRAEFVDAMRQFLEGLAFFHNHNICHQSRLIMDDSRVVPLGSHFCLPKPTPETQELWNGKTASPSAVGYFYIDFGPSMRFPKGRDTAPGDTAKAFETIPELSDTVPYNPFKGNIFQIGLTMANVIKVCFRPHSVWIVQFRPEFHHEYHALRAFSLVANRMMTPDPAQSITGGIQPHRRPHLSEEIASTNLVWDHGALTYFAKNVASVFRKDYPPTRRYEGFGGTTYKDIFLRRFTCGLPDY</sequence>
<dbReference type="EMBL" id="JARIHO010000048">
    <property type="protein sequence ID" value="KAJ7323018.1"/>
    <property type="molecule type" value="Genomic_DNA"/>
</dbReference>
<evidence type="ECO:0000313" key="1">
    <source>
        <dbReference type="EMBL" id="KAJ7323018.1"/>
    </source>
</evidence>
<comment type="caution">
    <text evidence="1">The sequence shown here is derived from an EMBL/GenBank/DDBJ whole genome shotgun (WGS) entry which is preliminary data.</text>
</comment>
<organism evidence="1 2">
    <name type="scientific">Mycena albidolilacea</name>
    <dbReference type="NCBI Taxonomy" id="1033008"/>
    <lineage>
        <taxon>Eukaryota</taxon>
        <taxon>Fungi</taxon>
        <taxon>Dikarya</taxon>
        <taxon>Basidiomycota</taxon>
        <taxon>Agaricomycotina</taxon>
        <taxon>Agaricomycetes</taxon>
        <taxon>Agaricomycetidae</taxon>
        <taxon>Agaricales</taxon>
        <taxon>Marasmiineae</taxon>
        <taxon>Mycenaceae</taxon>
        <taxon>Mycena</taxon>
    </lineage>
</organism>
<dbReference type="Proteomes" id="UP001218218">
    <property type="component" value="Unassembled WGS sequence"/>
</dbReference>
<accession>A0AAD7EH38</accession>
<dbReference type="AlphaFoldDB" id="A0AAD7EH38"/>